<accession>A0A8R7Q1R8</accession>
<reference evidence="3" key="1">
    <citation type="journal article" date="2013" name="Nature">
        <title>Draft genome of the wheat A-genome progenitor Triticum urartu.</title>
        <authorList>
            <person name="Ling H.Q."/>
            <person name="Zhao S."/>
            <person name="Liu D."/>
            <person name="Wang J."/>
            <person name="Sun H."/>
            <person name="Zhang C."/>
            <person name="Fan H."/>
            <person name="Li D."/>
            <person name="Dong L."/>
            <person name="Tao Y."/>
            <person name="Gao C."/>
            <person name="Wu H."/>
            <person name="Li Y."/>
            <person name="Cui Y."/>
            <person name="Guo X."/>
            <person name="Zheng S."/>
            <person name="Wang B."/>
            <person name="Yu K."/>
            <person name="Liang Q."/>
            <person name="Yang W."/>
            <person name="Lou X."/>
            <person name="Chen J."/>
            <person name="Feng M."/>
            <person name="Jian J."/>
            <person name="Zhang X."/>
            <person name="Luo G."/>
            <person name="Jiang Y."/>
            <person name="Liu J."/>
            <person name="Wang Z."/>
            <person name="Sha Y."/>
            <person name="Zhang B."/>
            <person name="Wu H."/>
            <person name="Tang D."/>
            <person name="Shen Q."/>
            <person name="Xue P."/>
            <person name="Zou S."/>
            <person name="Wang X."/>
            <person name="Liu X."/>
            <person name="Wang F."/>
            <person name="Yang Y."/>
            <person name="An X."/>
            <person name="Dong Z."/>
            <person name="Zhang K."/>
            <person name="Zhang X."/>
            <person name="Luo M.C."/>
            <person name="Dvorak J."/>
            <person name="Tong Y."/>
            <person name="Wang J."/>
            <person name="Yang H."/>
            <person name="Li Z."/>
            <person name="Wang D."/>
            <person name="Zhang A."/>
            <person name="Wang J."/>
        </authorList>
    </citation>
    <scope>NUCLEOTIDE SEQUENCE</scope>
    <source>
        <strain evidence="3">cv. G1812</strain>
    </source>
</reference>
<dbReference type="Pfam" id="PF05691">
    <property type="entry name" value="Raffinose_syn"/>
    <property type="match status" value="1"/>
</dbReference>
<sequence length="136" mass="14925">MAEYHAAAWAVGGCAIYVSDKPENHDFDLLRKLVFPDGSILRAKLPERQTALSLLQKFRAMEASRACWYFLARSPTSSTSSPTTTTPRTRSLPAPSCSFICPAQSYIPTATVAVEIEMLPSSCFCLSIESNCPENE</sequence>
<dbReference type="Proteomes" id="UP000015106">
    <property type="component" value="Chromosome 4"/>
</dbReference>
<evidence type="ECO:0000313" key="2">
    <source>
        <dbReference type="EnsemblPlants" id="TuG1812G0400001483.01.T01"/>
    </source>
</evidence>
<dbReference type="InterPro" id="IPR008811">
    <property type="entry name" value="Glycosyl_hydrolases_36"/>
</dbReference>
<reference evidence="2" key="3">
    <citation type="submission" date="2022-06" db="UniProtKB">
        <authorList>
            <consortium name="EnsemblPlants"/>
        </authorList>
    </citation>
    <scope>IDENTIFICATION</scope>
</reference>
<keyword evidence="3" id="KW-1185">Reference proteome</keyword>
<dbReference type="EnsemblPlants" id="TuG1812G0400001483.01.T01">
    <property type="protein sequence ID" value="TuG1812G0400001483.01.T01"/>
    <property type="gene ID" value="TuG1812G0400001483.01"/>
</dbReference>
<organism evidence="2 3">
    <name type="scientific">Triticum urartu</name>
    <name type="common">Red wild einkorn</name>
    <name type="synonym">Crithodium urartu</name>
    <dbReference type="NCBI Taxonomy" id="4572"/>
    <lineage>
        <taxon>Eukaryota</taxon>
        <taxon>Viridiplantae</taxon>
        <taxon>Streptophyta</taxon>
        <taxon>Embryophyta</taxon>
        <taxon>Tracheophyta</taxon>
        <taxon>Spermatophyta</taxon>
        <taxon>Magnoliopsida</taxon>
        <taxon>Liliopsida</taxon>
        <taxon>Poales</taxon>
        <taxon>Poaceae</taxon>
        <taxon>BOP clade</taxon>
        <taxon>Pooideae</taxon>
        <taxon>Triticodae</taxon>
        <taxon>Triticeae</taxon>
        <taxon>Triticinae</taxon>
        <taxon>Triticum</taxon>
    </lineage>
</organism>
<name>A0A8R7Q1R8_TRIUA</name>
<dbReference type="PANTHER" id="PTHR31268:SF29">
    <property type="entry name" value="GALACTINOL--SUCROSE GALACTOSYLTRANSFERASE 1-RELATED"/>
    <property type="match status" value="1"/>
</dbReference>
<dbReference type="Gramene" id="TuG1812G0400001483.01.T01">
    <property type="protein sequence ID" value="TuG1812G0400001483.01.T01"/>
    <property type="gene ID" value="TuG1812G0400001483.01"/>
</dbReference>
<evidence type="ECO:0000256" key="1">
    <source>
        <dbReference type="ARBA" id="ARBA00023277"/>
    </source>
</evidence>
<proteinExistence type="predicted"/>
<dbReference type="PANTHER" id="PTHR31268">
    <property type="match status" value="1"/>
</dbReference>
<reference evidence="2" key="2">
    <citation type="submission" date="2018-03" db="EMBL/GenBank/DDBJ databases">
        <title>The Triticum urartu genome reveals the dynamic nature of wheat genome evolution.</title>
        <authorList>
            <person name="Ling H."/>
            <person name="Ma B."/>
            <person name="Shi X."/>
            <person name="Liu H."/>
            <person name="Dong L."/>
            <person name="Sun H."/>
            <person name="Cao Y."/>
            <person name="Gao Q."/>
            <person name="Zheng S."/>
            <person name="Li Y."/>
            <person name="Yu Y."/>
            <person name="Du H."/>
            <person name="Qi M."/>
            <person name="Li Y."/>
            <person name="Yu H."/>
            <person name="Cui Y."/>
            <person name="Wang N."/>
            <person name="Chen C."/>
            <person name="Wu H."/>
            <person name="Zhao Y."/>
            <person name="Zhang J."/>
            <person name="Li Y."/>
            <person name="Zhou W."/>
            <person name="Zhang B."/>
            <person name="Hu W."/>
            <person name="Eijk M."/>
            <person name="Tang J."/>
            <person name="Witsenboer H."/>
            <person name="Zhao S."/>
            <person name="Li Z."/>
            <person name="Zhang A."/>
            <person name="Wang D."/>
            <person name="Liang C."/>
        </authorList>
    </citation>
    <scope>NUCLEOTIDE SEQUENCE [LARGE SCALE GENOMIC DNA]</scope>
    <source>
        <strain evidence="2">cv. G1812</strain>
    </source>
</reference>
<protein>
    <submittedName>
        <fullName evidence="2">Uncharacterized protein</fullName>
    </submittedName>
</protein>
<dbReference type="AlphaFoldDB" id="A0A8R7Q1R8"/>
<evidence type="ECO:0000313" key="3">
    <source>
        <dbReference type="Proteomes" id="UP000015106"/>
    </source>
</evidence>
<keyword evidence="1" id="KW-0119">Carbohydrate metabolism</keyword>